<dbReference type="Proteomes" id="UP000325313">
    <property type="component" value="Unassembled WGS sequence"/>
</dbReference>
<evidence type="ECO:0000256" key="3">
    <source>
        <dbReference type="SAM" id="Phobius"/>
    </source>
</evidence>
<feature type="compositionally biased region" description="Polar residues" evidence="2">
    <location>
        <begin position="68"/>
        <end position="90"/>
    </location>
</feature>
<dbReference type="Proteomes" id="UP000324748">
    <property type="component" value="Unassembled WGS sequence"/>
</dbReference>
<feature type="signal peptide" evidence="4">
    <location>
        <begin position="1"/>
        <end position="17"/>
    </location>
</feature>
<evidence type="ECO:0000256" key="1">
    <source>
        <dbReference type="PROSITE-ProRule" id="PRU00175"/>
    </source>
</evidence>
<dbReference type="PROSITE" id="PS50089">
    <property type="entry name" value="ZF_RING_2"/>
    <property type="match status" value="1"/>
</dbReference>
<dbReference type="GO" id="GO:0008270">
    <property type="term" value="F:zinc ion binding"/>
    <property type="evidence" value="ECO:0007669"/>
    <property type="project" value="UniProtKB-KW"/>
</dbReference>
<dbReference type="SMART" id="SM00184">
    <property type="entry name" value="RING"/>
    <property type="match status" value="1"/>
</dbReference>
<feature type="transmembrane region" description="Helical" evidence="3">
    <location>
        <begin position="206"/>
        <end position="224"/>
    </location>
</feature>
<reference evidence="8 9" key="1">
    <citation type="submission" date="2019-05" db="EMBL/GenBank/DDBJ databases">
        <title>Emergence of the Ug99 lineage of the wheat stem rust pathogen through somatic hybridization.</title>
        <authorList>
            <person name="Li F."/>
            <person name="Upadhyaya N.M."/>
            <person name="Sperschneider J."/>
            <person name="Matny O."/>
            <person name="Nguyen-Phuc H."/>
            <person name="Mago R."/>
            <person name="Raley C."/>
            <person name="Miller M.E."/>
            <person name="Silverstein K.A.T."/>
            <person name="Henningsen E."/>
            <person name="Hirsch C.D."/>
            <person name="Visser B."/>
            <person name="Pretorius Z.A."/>
            <person name="Steffenson B.J."/>
            <person name="Schwessinger B."/>
            <person name="Dodds P.N."/>
            <person name="Figueroa M."/>
        </authorList>
    </citation>
    <scope>NUCLEOTIDE SEQUENCE [LARGE SCALE GENOMIC DNA]</scope>
    <source>
        <strain evidence="6">21-0</strain>
        <strain evidence="7 9">Ug99</strain>
    </source>
</reference>
<protein>
    <recommendedName>
        <fullName evidence="5">RING-type domain-containing protein</fullName>
    </recommendedName>
</protein>
<evidence type="ECO:0000313" key="8">
    <source>
        <dbReference type="Proteomes" id="UP000324748"/>
    </source>
</evidence>
<feature type="chain" id="PRO_5033473558" description="RING-type domain-containing protein" evidence="4">
    <location>
        <begin position="18"/>
        <end position="229"/>
    </location>
</feature>
<comment type="caution">
    <text evidence="6">The sequence shown here is derived from an EMBL/GenBank/DDBJ whole genome shotgun (WGS) entry which is preliminary data.</text>
</comment>
<keyword evidence="1" id="KW-0863">Zinc-finger</keyword>
<dbReference type="EMBL" id="VDEP01000245">
    <property type="protein sequence ID" value="KAA1120338.1"/>
    <property type="molecule type" value="Genomic_DNA"/>
</dbReference>
<name>A0A5B0M7S9_PUCGR</name>
<organism evidence="6 8">
    <name type="scientific">Puccinia graminis f. sp. tritici</name>
    <dbReference type="NCBI Taxonomy" id="56615"/>
    <lineage>
        <taxon>Eukaryota</taxon>
        <taxon>Fungi</taxon>
        <taxon>Dikarya</taxon>
        <taxon>Basidiomycota</taxon>
        <taxon>Pucciniomycotina</taxon>
        <taxon>Pucciniomycetes</taxon>
        <taxon>Pucciniales</taxon>
        <taxon>Pucciniaceae</taxon>
        <taxon>Puccinia</taxon>
    </lineage>
</organism>
<evidence type="ECO:0000256" key="2">
    <source>
        <dbReference type="SAM" id="MobiDB-lite"/>
    </source>
</evidence>
<dbReference type="Gene3D" id="3.30.40.10">
    <property type="entry name" value="Zinc/RING finger domain, C3HC4 (zinc finger)"/>
    <property type="match status" value="1"/>
</dbReference>
<evidence type="ECO:0000313" key="6">
    <source>
        <dbReference type="EMBL" id="KAA1072406.1"/>
    </source>
</evidence>
<keyword evidence="3" id="KW-1133">Transmembrane helix</keyword>
<keyword evidence="3" id="KW-0472">Membrane</keyword>
<evidence type="ECO:0000313" key="9">
    <source>
        <dbReference type="Proteomes" id="UP000325313"/>
    </source>
</evidence>
<feature type="compositionally biased region" description="Polar residues" evidence="2">
    <location>
        <begin position="168"/>
        <end position="178"/>
    </location>
</feature>
<keyword evidence="4" id="KW-0732">Signal</keyword>
<dbReference type="OrthoDB" id="8062037at2759"/>
<gene>
    <name evidence="6" type="ORF">PGT21_034021</name>
    <name evidence="7" type="ORF">PGTUg99_015507</name>
</gene>
<dbReference type="EMBL" id="VSWC01000170">
    <property type="protein sequence ID" value="KAA1072406.1"/>
    <property type="molecule type" value="Genomic_DNA"/>
</dbReference>
<dbReference type="InterPro" id="IPR001841">
    <property type="entry name" value="Znf_RING"/>
</dbReference>
<keyword evidence="1" id="KW-0479">Metal-binding</keyword>
<feature type="domain" description="RING-type" evidence="5">
    <location>
        <begin position="92"/>
        <end position="134"/>
    </location>
</feature>
<dbReference type="PANTHER" id="PTHR47662">
    <property type="entry name" value="RING-TYPE DOMAIN-CONTAINING PROTEIN"/>
    <property type="match status" value="1"/>
</dbReference>
<feature type="region of interest" description="Disordered" evidence="2">
    <location>
        <begin position="63"/>
        <end position="92"/>
    </location>
</feature>
<dbReference type="AlphaFoldDB" id="A0A5B0M7S9"/>
<dbReference type="InterPro" id="IPR013083">
    <property type="entry name" value="Znf_RING/FYVE/PHD"/>
</dbReference>
<proteinExistence type="predicted"/>
<dbReference type="Pfam" id="PF13639">
    <property type="entry name" value="zf-RING_2"/>
    <property type="match status" value="1"/>
</dbReference>
<evidence type="ECO:0000256" key="4">
    <source>
        <dbReference type="SAM" id="SignalP"/>
    </source>
</evidence>
<accession>A0A5B0M7S9</accession>
<evidence type="ECO:0000313" key="7">
    <source>
        <dbReference type="EMBL" id="KAA1120338.1"/>
    </source>
</evidence>
<dbReference type="PANTHER" id="PTHR47662:SF1">
    <property type="entry name" value="RING-TYPE DOMAIN-CONTAINING PROTEIN"/>
    <property type="match status" value="1"/>
</dbReference>
<keyword evidence="8" id="KW-1185">Reference proteome</keyword>
<keyword evidence="1" id="KW-0862">Zinc</keyword>
<dbReference type="SUPFAM" id="SSF57850">
    <property type="entry name" value="RING/U-box"/>
    <property type="match status" value="1"/>
</dbReference>
<feature type="region of interest" description="Disordered" evidence="2">
    <location>
        <begin position="139"/>
        <end position="192"/>
    </location>
</feature>
<keyword evidence="3" id="KW-0812">Transmembrane</keyword>
<evidence type="ECO:0000259" key="5">
    <source>
        <dbReference type="PROSITE" id="PS50089"/>
    </source>
</evidence>
<sequence length="229" mass="25528">MFFRWLILFLLAEKNHAIGPGELNLDPAVSEELHHGLRPYHHWEASEQMNPDEFRVRIQDSDRAMQDGTASSSSHLEAAHGSQSTTTSEDQCPICLSNEGEMMRGWECKHLIHKRCLNKWITNEHSWPTCAVCRRAKRAAGSTTKQPPAPPTDGTPFPGYTPWHGQAHPTSLAASQQDAAIAPSDHHSTTSVNEARSGWRRLMPCIAVLTSCFTIAMIVILSMLKAQHM</sequence>